<name>A0A238F5L7_9BASI</name>
<evidence type="ECO:0000313" key="2">
    <source>
        <dbReference type="Proteomes" id="UP000198372"/>
    </source>
</evidence>
<sequence length="236" mass="26265">MALAPQFATHRIGSPSAAHTLELYLDLICPFSQKQLKGVRDHIIPRIESGELPLQIILRQGERGRRSGGYQRTTANRFKYQIWRATVPQPCSSTLVHEAVLGFSRVLVESGKSSYSDPEVGDKFRKFFFALMDGQKAYYDEPCSKETPNATRDRLADLAVQLGVDREAFRDAISVGEGNSGTPVTANLKLAIRFARLQGVHVTPTVALDGIIDPSISSRFTAQDWQKWLEEEVLSS</sequence>
<dbReference type="PANTHER" id="PTHR33875">
    <property type="entry name" value="OS09G0542200 PROTEIN"/>
    <property type="match status" value="1"/>
</dbReference>
<dbReference type="AlphaFoldDB" id="A0A238F5L7"/>
<dbReference type="STRING" id="269621.A0A238F5L7"/>
<dbReference type="EMBL" id="FMSP01000003">
    <property type="protein sequence ID" value="SCV68347.1"/>
    <property type="molecule type" value="Genomic_DNA"/>
</dbReference>
<dbReference type="InterPro" id="IPR036249">
    <property type="entry name" value="Thioredoxin-like_sf"/>
</dbReference>
<organism evidence="1 2">
    <name type="scientific">Microbotryum intermedium</name>
    <dbReference type="NCBI Taxonomy" id="269621"/>
    <lineage>
        <taxon>Eukaryota</taxon>
        <taxon>Fungi</taxon>
        <taxon>Dikarya</taxon>
        <taxon>Basidiomycota</taxon>
        <taxon>Pucciniomycotina</taxon>
        <taxon>Microbotryomycetes</taxon>
        <taxon>Microbotryales</taxon>
        <taxon>Microbotryaceae</taxon>
        <taxon>Microbotryum</taxon>
    </lineage>
</organism>
<dbReference type="OrthoDB" id="37297at2759"/>
<reference evidence="2" key="1">
    <citation type="submission" date="2016-09" db="EMBL/GenBank/DDBJ databases">
        <authorList>
            <person name="Jeantristanb JTB J.-T."/>
            <person name="Ricardo R."/>
        </authorList>
    </citation>
    <scope>NUCLEOTIDE SEQUENCE [LARGE SCALE GENOMIC DNA]</scope>
</reference>
<evidence type="ECO:0000313" key="1">
    <source>
        <dbReference type="EMBL" id="SCV68347.1"/>
    </source>
</evidence>
<dbReference type="PANTHER" id="PTHR33875:SF2">
    <property type="entry name" value="ACR183CP"/>
    <property type="match status" value="1"/>
</dbReference>
<keyword evidence="2" id="KW-1185">Reference proteome</keyword>
<dbReference type="SUPFAM" id="SSF52833">
    <property type="entry name" value="Thioredoxin-like"/>
    <property type="match status" value="1"/>
</dbReference>
<accession>A0A238F5L7</accession>
<dbReference type="Proteomes" id="UP000198372">
    <property type="component" value="Unassembled WGS sequence"/>
</dbReference>
<dbReference type="Gene3D" id="3.40.30.10">
    <property type="entry name" value="Glutaredoxin"/>
    <property type="match status" value="1"/>
</dbReference>
<gene>
    <name evidence="1" type="ORF">BQ2448_468</name>
</gene>
<proteinExistence type="predicted"/>
<protein>
    <submittedName>
        <fullName evidence="1">BQ2448_468 protein</fullName>
    </submittedName>
</protein>